<evidence type="ECO:0000313" key="1">
    <source>
        <dbReference type="EMBL" id="KAF2881018.1"/>
    </source>
</evidence>
<protein>
    <submittedName>
        <fullName evidence="1">Uncharacterized protein</fullName>
    </submittedName>
</protein>
<dbReference type="Proteomes" id="UP000801492">
    <property type="component" value="Unassembled WGS sequence"/>
</dbReference>
<accession>A0A8K0C5W5</accession>
<evidence type="ECO:0000313" key="2">
    <source>
        <dbReference type="Proteomes" id="UP000801492"/>
    </source>
</evidence>
<gene>
    <name evidence="1" type="ORF">ILUMI_25166</name>
</gene>
<dbReference type="EMBL" id="VTPC01090876">
    <property type="protein sequence ID" value="KAF2881018.1"/>
    <property type="molecule type" value="Genomic_DNA"/>
</dbReference>
<organism evidence="1 2">
    <name type="scientific">Ignelater luminosus</name>
    <name type="common">Cucubano</name>
    <name type="synonym">Pyrophorus luminosus</name>
    <dbReference type="NCBI Taxonomy" id="2038154"/>
    <lineage>
        <taxon>Eukaryota</taxon>
        <taxon>Metazoa</taxon>
        <taxon>Ecdysozoa</taxon>
        <taxon>Arthropoda</taxon>
        <taxon>Hexapoda</taxon>
        <taxon>Insecta</taxon>
        <taxon>Pterygota</taxon>
        <taxon>Neoptera</taxon>
        <taxon>Endopterygota</taxon>
        <taxon>Coleoptera</taxon>
        <taxon>Polyphaga</taxon>
        <taxon>Elateriformia</taxon>
        <taxon>Elateroidea</taxon>
        <taxon>Elateridae</taxon>
        <taxon>Agrypninae</taxon>
        <taxon>Pyrophorini</taxon>
        <taxon>Ignelater</taxon>
    </lineage>
</organism>
<sequence length="162" mass="18795">MSFDNLVEVQGSLKIFQDLKFDLFFKNRKVLLSFTKLTHFAQVKDLLAKLQNDNIELQNANELPIPKINKATNILQSWKNQYPDKGKKLDLLINQIENTSTTTPRYTACTMLEAAKLHLRFPTAYKYLRDQKLLTLSHPSTLNQIKRSLDTKNSEVIEQNIE</sequence>
<reference evidence="1" key="1">
    <citation type="submission" date="2019-08" db="EMBL/GenBank/DDBJ databases">
        <title>The genome of the North American firefly Photinus pyralis.</title>
        <authorList>
            <consortium name="Photinus pyralis genome working group"/>
            <person name="Fallon T.R."/>
            <person name="Sander Lower S.E."/>
            <person name="Weng J.-K."/>
        </authorList>
    </citation>
    <scope>NUCLEOTIDE SEQUENCE</scope>
    <source>
        <strain evidence="1">TRF0915ILg1</strain>
        <tissue evidence="1">Whole body</tissue>
    </source>
</reference>
<comment type="caution">
    <text evidence="1">The sequence shown here is derived from an EMBL/GenBank/DDBJ whole genome shotgun (WGS) entry which is preliminary data.</text>
</comment>
<dbReference type="AlphaFoldDB" id="A0A8K0C5W5"/>
<keyword evidence="2" id="KW-1185">Reference proteome</keyword>
<proteinExistence type="predicted"/>
<name>A0A8K0C5W5_IGNLU</name>